<dbReference type="PROSITE" id="PS00676">
    <property type="entry name" value="SIGMA54_INTERACT_2"/>
    <property type="match status" value="1"/>
</dbReference>
<evidence type="ECO:0000313" key="9">
    <source>
        <dbReference type="EMBL" id="MCP8900091.1"/>
    </source>
</evidence>
<dbReference type="FunFam" id="3.40.50.300:FF:000006">
    <property type="entry name" value="DNA-binding transcriptional regulator NtrC"/>
    <property type="match status" value="1"/>
</dbReference>
<dbReference type="Pfam" id="PF25601">
    <property type="entry name" value="AAA_lid_14"/>
    <property type="match status" value="1"/>
</dbReference>
<dbReference type="Pfam" id="PF00072">
    <property type="entry name" value="Response_reg"/>
    <property type="match status" value="1"/>
</dbReference>
<name>A0A9X2I0V7_9GAMM</name>
<dbReference type="InterPro" id="IPR027417">
    <property type="entry name" value="P-loop_NTPase"/>
</dbReference>
<reference evidence="9" key="1">
    <citation type="submission" date="2022-05" db="EMBL/GenBank/DDBJ databases">
        <authorList>
            <person name="Sun H.-N."/>
        </authorList>
    </citation>
    <scope>NUCLEOTIDE SEQUENCE</scope>
    <source>
        <strain evidence="9">HB14</strain>
    </source>
</reference>
<keyword evidence="1" id="KW-0547">Nucleotide-binding</keyword>
<proteinExistence type="predicted"/>
<dbReference type="InterPro" id="IPR011006">
    <property type="entry name" value="CheY-like_superfamily"/>
</dbReference>
<dbReference type="PROSITE" id="PS50110">
    <property type="entry name" value="RESPONSE_REGULATORY"/>
    <property type="match status" value="1"/>
</dbReference>
<feature type="modified residue" description="4-aspartylphosphate" evidence="6">
    <location>
        <position position="52"/>
    </location>
</feature>
<organism evidence="9 10">
    <name type="scientific">Gilvimarinus xylanilyticus</name>
    <dbReference type="NCBI Taxonomy" id="2944139"/>
    <lineage>
        <taxon>Bacteria</taxon>
        <taxon>Pseudomonadati</taxon>
        <taxon>Pseudomonadota</taxon>
        <taxon>Gammaproteobacteria</taxon>
        <taxon>Cellvibrionales</taxon>
        <taxon>Cellvibrionaceae</taxon>
        <taxon>Gilvimarinus</taxon>
    </lineage>
</organism>
<feature type="domain" description="Response regulatory" evidence="8">
    <location>
        <begin position="3"/>
        <end position="116"/>
    </location>
</feature>
<sequence length="442" mass="48709">MAKVLLVDDDQAFLDATSELLSMLGHSVVVASSVAEAQEVASGRVFDHVILDLILPDGSGLHILDDLENGDTTNVTLVTGHPSVKSVVKDLYGPNISYLIKPIDLKQLQGLLDSPVAKKPRAEGRSGLHFGHLVGESASMKKLYEMIERVAETKANVMLMGESGVGKEVVAGAIHYASQPEGALVPANCGAFARDLISSELFGHEKGAFTGASHRKAGVFELAHKGTLFLDEITEMPLEQQPNLLRVLETQKLTRLGGTSAIDVDCRVVSATNRTEVQLAEENCLREDLYFRLAVFPIYIPPLRQRLEDIPLLVEHFLADFNRQYQDDIGVDQAAIERLQSYDWPGNVRELRHAVHRAYIMADRDSKTLVLPDDLSSPFSKTGENRMSGITVGKTVEDVERELIETTLQHLDGDKKKAADMLGISLKTLYNRLNSYAEQEER</sequence>
<dbReference type="InterPro" id="IPR025944">
    <property type="entry name" value="Sigma_54_int_dom_CS"/>
</dbReference>
<evidence type="ECO:0000256" key="5">
    <source>
        <dbReference type="ARBA" id="ARBA00023163"/>
    </source>
</evidence>
<dbReference type="SMART" id="SM00382">
    <property type="entry name" value="AAA"/>
    <property type="match status" value="1"/>
</dbReference>
<dbReference type="GO" id="GO:0005524">
    <property type="term" value="F:ATP binding"/>
    <property type="evidence" value="ECO:0007669"/>
    <property type="project" value="UniProtKB-KW"/>
</dbReference>
<gene>
    <name evidence="9" type="ORF">M6D89_12350</name>
</gene>
<dbReference type="SUPFAM" id="SSF52172">
    <property type="entry name" value="CheY-like"/>
    <property type="match status" value="1"/>
</dbReference>
<evidence type="ECO:0000256" key="4">
    <source>
        <dbReference type="ARBA" id="ARBA00023125"/>
    </source>
</evidence>
<dbReference type="Pfam" id="PF00158">
    <property type="entry name" value="Sigma54_activat"/>
    <property type="match status" value="1"/>
</dbReference>
<evidence type="ECO:0000256" key="2">
    <source>
        <dbReference type="ARBA" id="ARBA00022840"/>
    </source>
</evidence>
<dbReference type="SUPFAM" id="SSF52540">
    <property type="entry name" value="P-loop containing nucleoside triphosphate hydrolases"/>
    <property type="match status" value="1"/>
</dbReference>
<dbReference type="GO" id="GO:0043565">
    <property type="term" value="F:sequence-specific DNA binding"/>
    <property type="evidence" value="ECO:0007669"/>
    <property type="project" value="InterPro"/>
</dbReference>
<dbReference type="InterPro" id="IPR025662">
    <property type="entry name" value="Sigma_54_int_dom_ATP-bd_1"/>
</dbReference>
<dbReference type="RefSeq" id="WP_253968388.1">
    <property type="nucleotide sequence ID" value="NZ_JAMFTH010000004.1"/>
</dbReference>
<dbReference type="InterPro" id="IPR002078">
    <property type="entry name" value="Sigma_54_int"/>
</dbReference>
<comment type="caution">
    <text evidence="9">The sequence shown here is derived from an EMBL/GenBank/DDBJ whole genome shotgun (WGS) entry which is preliminary data.</text>
</comment>
<dbReference type="InterPro" id="IPR002197">
    <property type="entry name" value="HTH_Fis"/>
</dbReference>
<dbReference type="PROSITE" id="PS00688">
    <property type="entry name" value="SIGMA54_INTERACT_3"/>
    <property type="match status" value="1"/>
</dbReference>
<dbReference type="EMBL" id="JAMFTH010000004">
    <property type="protein sequence ID" value="MCP8900091.1"/>
    <property type="molecule type" value="Genomic_DNA"/>
</dbReference>
<dbReference type="InterPro" id="IPR003593">
    <property type="entry name" value="AAA+_ATPase"/>
</dbReference>
<reference evidence="9" key="2">
    <citation type="submission" date="2023-01" db="EMBL/GenBank/DDBJ databases">
        <title>Gilvimarinus xylanilyticus HB14 isolated from Caulerpa lentillifera aquaculture base in Hainan, China.</title>
        <authorList>
            <person name="Zhang Y.-J."/>
        </authorList>
    </citation>
    <scope>NUCLEOTIDE SEQUENCE</scope>
    <source>
        <strain evidence="9">HB14</strain>
    </source>
</reference>
<evidence type="ECO:0000259" key="7">
    <source>
        <dbReference type="PROSITE" id="PS50045"/>
    </source>
</evidence>
<dbReference type="GO" id="GO:0006355">
    <property type="term" value="P:regulation of DNA-templated transcription"/>
    <property type="evidence" value="ECO:0007669"/>
    <property type="project" value="InterPro"/>
</dbReference>
<dbReference type="Pfam" id="PF02954">
    <property type="entry name" value="HTH_8"/>
    <property type="match status" value="1"/>
</dbReference>
<dbReference type="PANTHER" id="PTHR32071">
    <property type="entry name" value="TRANSCRIPTIONAL REGULATORY PROTEIN"/>
    <property type="match status" value="1"/>
</dbReference>
<dbReference type="Gene3D" id="3.40.50.300">
    <property type="entry name" value="P-loop containing nucleotide triphosphate hydrolases"/>
    <property type="match status" value="1"/>
</dbReference>
<keyword evidence="6" id="KW-0597">Phosphoprotein</keyword>
<dbReference type="InterPro" id="IPR025943">
    <property type="entry name" value="Sigma_54_int_dom_ATP-bd_2"/>
</dbReference>
<dbReference type="InterPro" id="IPR058031">
    <property type="entry name" value="AAA_lid_NorR"/>
</dbReference>
<keyword evidence="2" id="KW-0067">ATP-binding</keyword>
<dbReference type="PROSITE" id="PS50045">
    <property type="entry name" value="SIGMA54_INTERACT_4"/>
    <property type="match status" value="1"/>
</dbReference>
<keyword evidence="10" id="KW-1185">Reference proteome</keyword>
<dbReference type="PROSITE" id="PS00675">
    <property type="entry name" value="SIGMA54_INTERACT_1"/>
    <property type="match status" value="1"/>
</dbReference>
<accession>A0A9X2I0V7</accession>
<dbReference type="GO" id="GO:0000160">
    <property type="term" value="P:phosphorelay signal transduction system"/>
    <property type="evidence" value="ECO:0007669"/>
    <property type="project" value="InterPro"/>
</dbReference>
<protein>
    <submittedName>
        <fullName evidence="9">Sigma-54 dependent transcriptional regulator</fullName>
    </submittedName>
</protein>
<dbReference type="InterPro" id="IPR001789">
    <property type="entry name" value="Sig_transdc_resp-reg_receiver"/>
</dbReference>
<keyword evidence="5" id="KW-0804">Transcription</keyword>
<evidence type="ECO:0000259" key="8">
    <source>
        <dbReference type="PROSITE" id="PS50110"/>
    </source>
</evidence>
<dbReference type="SUPFAM" id="SSF46689">
    <property type="entry name" value="Homeodomain-like"/>
    <property type="match status" value="1"/>
</dbReference>
<keyword evidence="3" id="KW-0805">Transcription regulation</keyword>
<evidence type="ECO:0000256" key="6">
    <source>
        <dbReference type="PROSITE-ProRule" id="PRU00169"/>
    </source>
</evidence>
<dbReference type="PRINTS" id="PR01590">
    <property type="entry name" value="HTHFIS"/>
</dbReference>
<dbReference type="CDD" id="cd00009">
    <property type="entry name" value="AAA"/>
    <property type="match status" value="1"/>
</dbReference>
<dbReference type="SMART" id="SM00448">
    <property type="entry name" value="REC"/>
    <property type="match status" value="1"/>
</dbReference>
<dbReference type="Gene3D" id="1.10.8.60">
    <property type="match status" value="1"/>
</dbReference>
<dbReference type="Gene3D" id="3.40.50.2300">
    <property type="match status" value="1"/>
</dbReference>
<dbReference type="AlphaFoldDB" id="A0A9X2I0V7"/>
<dbReference type="InterPro" id="IPR009057">
    <property type="entry name" value="Homeodomain-like_sf"/>
</dbReference>
<keyword evidence="4" id="KW-0238">DNA-binding</keyword>
<feature type="domain" description="Sigma-54 factor interaction" evidence="7">
    <location>
        <begin position="133"/>
        <end position="360"/>
    </location>
</feature>
<dbReference type="Proteomes" id="UP001139319">
    <property type="component" value="Unassembled WGS sequence"/>
</dbReference>
<evidence type="ECO:0000256" key="3">
    <source>
        <dbReference type="ARBA" id="ARBA00023015"/>
    </source>
</evidence>
<evidence type="ECO:0000313" key="10">
    <source>
        <dbReference type="Proteomes" id="UP001139319"/>
    </source>
</evidence>
<dbReference type="Gene3D" id="1.10.10.60">
    <property type="entry name" value="Homeodomain-like"/>
    <property type="match status" value="1"/>
</dbReference>
<evidence type="ECO:0000256" key="1">
    <source>
        <dbReference type="ARBA" id="ARBA00022741"/>
    </source>
</evidence>